<dbReference type="InterPro" id="IPR036236">
    <property type="entry name" value="Znf_C2H2_sf"/>
</dbReference>
<dbReference type="Pfam" id="PF02892">
    <property type="entry name" value="zf-BED"/>
    <property type="match status" value="1"/>
</dbReference>
<dbReference type="SUPFAM" id="SSF57667">
    <property type="entry name" value="beta-beta-alpha zinc fingers"/>
    <property type="match status" value="1"/>
</dbReference>
<name>A0AAV5RBH8_PICKL</name>
<dbReference type="SMART" id="SM00614">
    <property type="entry name" value="ZnF_BED"/>
    <property type="match status" value="1"/>
</dbReference>
<feature type="region of interest" description="Disordered" evidence="7">
    <location>
        <begin position="538"/>
        <end position="585"/>
    </location>
</feature>
<evidence type="ECO:0000256" key="6">
    <source>
        <dbReference type="SAM" id="Coils"/>
    </source>
</evidence>
<dbReference type="InterPro" id="IPR013902">
    <property type="entry name" value="Mug135-like_C"/>
</dbReference>
<feature type="compositionally biased region" description="Low complexity" evidence="7">
    <location>
        <begin position="127"/>
        <end position="148"/>
    </location>
</feature>
<comment type="similarity">
    <text evidence="1">Belongs to the UPF0612 family.</text>
</comment>
<evidence type="ECO:0000256" key="1">
    <source>
        <dbReference type="ARBA" id="ARBA00005788"/>
    </source>
</evidence>
<evidence type="ECO:0000256" key="2">
    <source>
        <dbReference type="ARBA" id="ARBA00022723"/>
    </source>
</evidence>
<dbReference type="GO" id="GO:0008270">
    <property type="term" value="F:zinc ion binding"/>
    <property type="evidence" value="ECO:0007669"/>
    <property type="project" value="UniProtKB-KW"/>
</dbReference>
<feature type="region of interest" description="Disordered" evidence="7">
    <location>
        <begin position="471"/>
        <end position="512"/>
    </location>
</feature>
<feature type="compositionally biased region" description="Polar residues" evidence="7">
    <location>
        <begin position="560"/>
        <end position="579"/>
    </location>
</feature>
<feature type="coiled-coil region" evidence="6">
    <location>
        <begin position="589"/>
        <end position="620"/>
    </location>
</feature>
<feature type="compositionally biased region" description="Polar residues" evidence="7">
    <location>
        <begin position="370"/>
        <end position="391"/>
    </location>
</feature>
<evidence type="ECO:0000256" key="5">
    <source>
        <dbReference type="PROSITE-ProRule" id="PRU00027"/>
    </source>
</evidence>
<keyword evidence="4" id="KW-0862">Zinc</keyword>
<feature type="compositionally biased region" description="Low complexity" evidence="7">
    <location>
        <begin position="102"/>
        <end position="117"/>
    </location>
</feature>
<dbReference type="AlphaFoldDB" id="A0AAV5RBH8"/>
<feature type="domain" description="BED-type" evidence="8">
    <location>
        <begin position="4"/>
        <end position="63"/>
    </location>
</feature>
<dbReference type="PROSITE" id="PS50808">
    <property type="entry name" value="ZF_BED"/>
    <property type="match status" value="1"/>
</dbReference>
<dbReference type="Pfam" id="PF08593">
    <property type="entry name" value="Mug135_C"/>
    <property type="match status" value="1"/>
</dbReference>
<dbReference type="InterPro" id="IPR003656">
    <property type="entry name" value="Znf_BED"/>
</dbReference>
<feature type="region of interest" description="Disordered" evidence="7">
    <location>
        <begin position="370"/>
        <end position="394"/>
    </location>
</feature>
<gene>
    <name evidence="9" type="ORF">DAPK24_054630</name>
</gene>
<accession>A0AAV5RBH8</accession>
<feature type="compositionally biased region" description="Polar residues" evidence="7">
    <location>
        <begin position="217"/>
        <end position="237"/>
    </location>
</feature>
<evidence type="ECO:0000256" key="4">
    <source>
        <dbReference type="ARBA" id="ARBA00022833"/>
    </source>
</evidence>
<feature type="compositionally biased region" description="Basic and acidic residues" evidence="7">
    <location>
        <begin position="163"/>
        <end position="177"/>
    </location>
</feature>
<evidence type="ECO:0000259" key="8">
    <source>
        <dbReference type="PROSITE" id="PS50808"/>
    </source>
</evidence>
<dbReference type="GO" id="GO:0003677">
    <property type="term" value="F:DNA binding"/>
    <property type="evidence" value="ECO:0007669"/>
    <property type="project" value="InterPro"/>
</dbReference>
<organism evidence="9 10">
    <name type="scientific">Pichia kluyveri</name>
    <name type="common">Yeast</name>
    <dbReference type="NCBI Taxonomy" id="36015"/>
    <lineage>
        <taxon>Eukaryota</taxon>
        <taxon>Fungi</taxon>
        <taxon>Dikarya</taxon>
        <taxon>Ascomycota</taxon>
        <taxon>Saccharomycotina</taxon>
        <taxon>Pichiomycetes</taxon>
        <taxon>Pichiales</taxon>
        <taxon>Pichiaceae</taxon>
        <taxon>Pichia</taxon>
    </lineage>
</organism>
<evidence type="ECO:0000256" key="7">
    <source>
        <dbReference type="SAM" id="MobiDB-lite"/>
    </source>
</evidence>
<evidence type="ECO:0000256" key="3">
    <source>
        <dbReference type="ARBA" id="ARBA00022771"/>
    </source>
</evidence>
<feature type="compositionally biased region" description="Polar residues" evidence="7">
    <location>
        <begin position="487"/>
        <end position="512"/>
    </location>
</feature>
<keyword evidence="6" id="KW-0175">Coiled coil</keyword>
<keyword evidence="10" id="KW-1185">Reference proteome</keyword>
<dbReference type="Proteomes" id="UP001378960">
    <property type="component" value="Unassembled WGS sequence"/>
</dbReference>
<evidence type="ECO:0000313" key="9">
    <source>
        <dbReference type="EMBL" id="GMM48865.1"/>
    </source>
</evidence>
<feature type="region of interest" description="Disordered" evidence="7">
    <location>
        <begin position="39"/>
        <end position="194"/>
    </location>
</feature>
<keyword evidence="3 5" id="KW-0863">Zinc-finger</keyword>
<evidence type="ECO:0000313" key="10">
    <source>
        <dbReference type="Proteomes" id="UP001378960"/>
    </source>
</evidence>
<dbReference type="EMBL" id="BTGB01000009">
    <property type="protein sequence ID" value="GMM48865.1"/>
    <property type="molecule type" value="Genomic_DNA"/>
</dbReference>
<protein>
    <recommendedName>
        <fullName evidence="8">BED-type domain-containing protein</fullName>
    </recommendedName>
</protein>
<comment type="caution">
    <text evidence="9">The sequence shown here is derived from an EMBL/GenBank/DDBJ whole genome shotgun (WGS) entry which is preliminary data.</text>
</comment>
<feature type="region of interest" description="Disordered" evidence="7">
    <location>
        <begin position="210"/>
        <end position="247"/>
    </location>
</feature>
<proteinExistence type="inferred from homology"/>
<feature type="compositionally biased region" description="Basic and acidic residues" evidence="7">
    <location>
        <begin position="79"/>
        <end position="94"/>
    </location>
</feature>
<reference evidence="9 10" key="1">
    <citation type="journal article" date="2023" name="Elife">
        <title>Identification of key yeast species and microbe-microbe interactions impacting larval growth of Drosophila in the wild.</title>
        <authorList>
            <person name="Mure A."/>
            <person name="Sugiura Y."/>
            <person name="Maeda R."/>
            <person name="Honda K."/>
            <person name="Sakurai N."/>
            <person name="Takahashi Y."/>
            <person name="Watada M."/>
            <person name="Katoh T."/>
            <person name="Gotoh A."/>
            <person name="Gotoh Y."/>
            <person name="Taniguchi I."/>
            <person name="Nakamura K."/>
            <person name="Hayashi T."/>
            <person name="Katayama T."/>
            <person name="Uemura T."/>
            <person name="Hattori Y."/>
        </authorList>
    </citation>
    <scope>NUCLEOTIDE SEQUENCE [LARGE SCALE GENOMIC DNA]</scope>
    <source>
        <strain evidence="9 10">PK-24</strain>
    </source>
</reference>
<sequence>MARPPNSWVWEHFQEDTSQVPNDAYTSVKCKVCKKSLRYSSRNGPTNLARHLTRSHSMHAPDSNITRRPFEPVNSQSHSNERVEKSERTSHDHSQPSITATNSDVSVHSIVSSNNSNYTQSNVTSLSNFSNNNTSNNNINNNNNIDKNTNNDKISDNNTNNDKNTDDNDRNKNDNKVMQKPGSKHTKNKISISDINNSTDNIICLSNQSESKKENYKQSQNQRNSSPVLNDTLNNKSPPILNPPALNDSHFSLITPSRYNDKVNFDHGNHQHQQQQQQDILFQTPMLNKKGAIIRPSSRGLNNDIFLQTNQYSDINASNPPLLISQDYNKTSANRSDYDQFMKNVNLLPLYRMEVGKSSTQHKSKLMKNSTLDNRNSSTDILLNQTSSSPSRAPYKFKKQDNTNNQQILQAQPQFNQLSPNVLKIANMTPQKAFENSYYMGQQPYLSPLHVSQQSEIDNKANDVESRDLSATISENSNDDGDIIYDRQQSNSNSNLKSAFPNVNNKSENINTSNKDLNYNSSLPSFFNSNIPEININSSSVSPSTRSKSHENVQGCAHKSSGSKNIDNANTGYDGNGSINKGIDKQKTNNQLKLRFLQMQMQKQQQQQQQLEQLEQLEQLGQLNSLGLAGFGQFDHFDEQLGYLGQNSDNADISNKVANFPQILSKNPVQPQVNSNSRTQSQYNTMVEQYTENNNGIDLNLVSGKDDGMSSRNREKVSNHTLLRIVKDLQKTVYKLESVVVEQNKGIIELKQQVARNVNRTRGNGMKKGYDILPFVSTISDDTKESKSGDELPKLKNIITLFTLTTHEVDEYLKLYDISNTDFNSDDEDDEIIEEDTRLELNNINYRDKNHIFQLGKFIGCKNIKRYWKVYAEL</sequence>
<keyword evidence="2" id="KW-0479">Metal-binding</keyword>